<evidence type="ECO:0000313" key="2">
    <source>
        <dbReference type="Proteomes" id="UP000789570"/>
    </source>
</evidence>
<dbReference type="EMBL" id="CAJVPQ010001367">
    <property type="protein sequence ID" value="CAG8548108.1"/>
    <property type="molecule type" value="Genomic_DNA"/>
</dbReference>
<dbReference type="Proteomes" id="UP000789570">
    <property type="component" value="Unassembled WGS sequence"/>
</dbReference>
<proteinExistence type="predicted"/>
<dbReference type="AlphaFoldDB" id="A0A9N9AZD1"/>
<comment type="caution">
    <text evidence="1">The sequence shown here is derived from an EMBL/GenBank/DDBJ whole genome shotgun (WGS) entry which is preliminary data.</text>
</comment>
<organism evidence="1 2">
    <name type="scientific">Funneliformis caledonium</name>
    <dbReference type="NCBI Taxonomy" id="1117310"/>
    <lineage>
        <taxon>Eukaryota</taxon>
        <taxon>Fungi</taxon>
        <taxon>Fungi incertae sedis</taxon>
        <taxon>Mucoromycota</taxon>
        <taxon>Glomeromycotina</taxon>
        <taxon>Glomeromycetes</taxon>
        <taxon>Glomerales</taxon>
        <taxon>Glomeraceae</taxon>
        <taxon>Funneliformis</taxon>
    </lineage>
</organism>
<gene>
    <name evidence="1" type="ORF">FCALED_LOCUS5977</name>
</gene>
<reference evidence="1" key="1">
    <citation type="submission" date="2021-06" db="EMBL/GenBank/DDBJ databases">
        <authorList>
            <person name="Kallberg Y."/>
            <person name="Tangrot J."/>
            <person name="Rosling A."/>
        </authorList>
    </citation>
    <scope>NUCLEOTIDE SEQUENCE</scope>
    <source>
        <strain evidence="1">UK204</strain>
    </source>
</reference>
<sequence length="126" mass="14917">MTIDNVDNYKPKSMALKQRNFEQAIGVIDVNFCYALYRMKNNILQQRQTSDSSYVVGKTCYGIELFDCFNKEWLKSKKDCKKPNMIYMLLDFSNGFALNEYEIQEDIQISFLDCGWHSTIWFTKNM</sequence>
<accession>A0A9N9AZD1</accession>
<keyword evidence="2" id="KW-1185">Reference proteome</keyword>
<evidence type="ECO:0000313" key="1">
    <source>
        <dbReference type="EMBL" id="CAG8548108.1"/>
    </source>
</evidence>
<dbReference type="OrthoDB" id="2315391at2759"/>
<name>A0A9N9AZD1_9GLOM</name>
<protein>
    <submittedName>
        <fullName evidence="1">206_t:CDS:1</fullName>
    </submittedName>
</protein>